<name>A0ABQ0DND5_9EUKA</name>
<dbReference type="InterPro" id="IPR019734">
    <property type="entry name" value="TPR_rpt"/>
</dbReference>
<dbReference type="Pfam" id="PF00012">
    <property type="entry name" value="HSP70"/>
    <property type="match status" value="2"/>
</dbReference>
<keyword evidence="7" id="KW-1185">Reference proteome</keyword>
<evidence type="ECO:0000256" key="2">
    <source>
        <dbReference type="ARBA" id="ARBA00022840"/>
    </source>
</evidence>
<gene>
    <name evidence="6" type="ORF">ENUP19_0181G0045</name>
</gene>
<organism evidence="6 7">
    <name type="scientific">Entamoeba nuttalli</name>
    <dbReference type="NCBI Taxonomy" id="412467"/>
    <lineage>
        <taxon>Eukaryota</taxon>
        <taxon>Amoebozoa</taxon>
        <taxon>Evosea</taxon>
        <taxon>Archamoebae</taxon>
        <taxon>Mastigamoebida</taxon>
        <taxon>Entamoebidae</taxon>
        <taxon>Entamoeba</taxon>
    </lineage>
</organism>
<keyword evidence="2" id="KW-0067">ATP-binding</keyword>
<dbReference type="InterPro" id="IPR043129">
    <property type="entry name" value="ATPase_NBD"/>
</dbReference>
<evidence type="ECO:0000256" key="3">
    <source>
        <dbReference type="ARBA" id="ARBA00023186"/>
    </source>
</evidence>
<evidence type="ECO:0000256" key="1">
    <source>
        <dbReference type="ARBA" id="ARBA00022741"/>
    </source>
</evidence>
<dbReference type="SMART" id="SM00028">
    <property type="entry name" value="TPR"/>
    <property type="match status" value="2"/>
</dbReference>
<dbReference type="SUPFAM" id="SSF48452">
    <property type="entry name" value="TPR-like"/>
    <property type="match status" value="1"/>
</dbReference>
<evidence type="ECO:0008006" key="8">
    <source>
        <dbReference type="Google" id="ProtNLM"/>
    </source>
</evidence>
<dbReference type="PANTHER" id="PTHR45639:SF3">
    <property type="entry name" value="HYPOXIA UP-REGULATED PROTEIN 1"/>
    <property type="match status" value="1"/>
</dbReference>
<keyword evidence="4" id="KW-0802">TPR repeat</keyword>
<proteinExistence type="predicted"/>
<dbReference type="PROSITE" id="PS50005">
    <property type="entry name" value="TPR"/>
    <property type="match status" value="1"/>
</dbReference>
<comment type="caution">
    <text evidence="6">The sequence shown here is derived from an EMBL/GenBank/DDBJ whole genome shotgun (WGS) entry which is preliminary data.</text>
</comment>
<feature type="region of interest" description="Disordered" evidence="5">
    <location>
        <begin position="477"/>
        <end position="511"/>
    </location>
</feature>
<dbReference type="Gene3D" id="1.25.40.10">
    <property type="entry name" value="Tetratricopeptide repeat domain"/>
    <property type="match status" value="1"/>
</dbReference>
<dbReference type="PRINTS" id="PR00301">
    <property type="entry name" value="HEATSHOCK70"/>
</dbReference>
<dbReference type="InterPro" id="IPR011990">
    <property type="entry name" value="TPR-like_helical_dom_sf"/>
</dbReference>
<accession>A0ABQ0DND5</accession>
<keyword evidence="3" id="KW-0143">Chaperone</keyword>
<dbReference type="InterPro" id="IPR013126">
    <property type="entry name" value="Hsp_70_fam"/>
</dbReference>
<dbReference type="Gene3D" id="3.30.420.40">
    <property type="match status" value="3"/>
</dbReference>
<evidence type="ECO:0000256" key="5">
    <source>
        <dbReference type="SAM" id="MobiDB-lite"/>
    </source>
</evidence>
<dbReference type="SUPFAM" id="SSF53067">
    <property type="entry name" value="Actin-like ATPase domain"/>
    <property type="match status" value="2"/>
</dbReference>
<evidence type="ECO:0000313" key="6">
    <source>
        <dbReference type="EMBL" id="GAB1224253.1"/>
    </source>
</evidence>
<reference evidence="6 7" key="1">
    <citation type="journal article" date="2019" name="PLoS Negl. Trop. Dis.">
        <title>Whole genome sequencing of Entamoeba nuttalli reveals mammalian host-related molecular signatures and a novel octapeptide-repeat surface protein.</title>
        <authorList>
            <person name="Tanaka M."/>
            <person name="Makiuchi T."/>
            <person name="Komiyama T."/>
            <person name="Shiina T."/>
            <person name="Osaki K."/>
            <person name="Tachibana H."/>
        </authorList>
    </citation>
    <scope>NUCLEOTIDE SEQUENCE [LARGE SCALE GENOMIC DNA]</scope>
    <source>
        <strain evidence="6 7">P19-061405</strain>
    </source>
</reference>
<feature type="repeat" description="TPR" evidence="4">
    <location>
        <begin position="563"/>
        <end position="596"/>
    </location>
</feature>
<dbReference type="Proteomes" id="UP001628156">
    <property type="component" value="Unassembled WGS sequence"/>
</dbReference>
<dbReference type="EMBL" id="BAAFRS010000181">
    <property type="protein sequence ID" value="GAB1224253.1"/>
    <property type="molecule type" value="Genomic_DNA"/>
</dbReference>
<dbReference type="PANTHER" id="PTHR45639">
    <property type="entry name" value="HSC70CB, ISOFORM G-RELATED"/>
    <property type="match status" value="1"/>
</dbReference>
<evidence type="ECO:0000313" key="7">
    <source>
        <dbReference type="Proteomes" id="UP001628156"/>
    </source>
</evidence>
<keyword evidence="1" id="KW-0547">Nucleotide-binding</keyword>
<dbReference type="Gene3D" id="3.90.640.10">
    <property type="entry name" value="Actin, Chain A, domain 4"/>
    <property type="match status" value="1"/>
</dbReference>
<protein>
    <recommendedName>
        <fullName evidence="8">Chaperone protein DNAK</fullName>
    </recommendedName>
</protein>
<sequence>MNFLGIDVGSKHSLIAHTVEGSFPTVVSNKISNPLTPSCIVYEPASEAVFIGDEAIDKQMRYPQHTINNVTTQPTFNQELPYFYHTLLIDNLLKDVEMYLKDKLTELKPEETVVTLTIPSEMEEEKKELYKNIIKGHFNFKEVLTLSDIEAAALCLKTMHSVEKKNVLIVDIGAHHTTAAVFSVGETIECISKESAIVGGNDFDKKLIEYAERYLLEKQKIDITQPNYIRAFIRTQRAVEKARILLSTIPETNIEIDGINDNSIMIKLSRELMQQLIHDELYKIEEVVKKVVNDGKTKIEQVEVIGGTGRAPNVVQIIKGVVGEEVRFLNSIDSACSIALGGAVYAERSQQNKNKLTEEKKNNEIEEKQKEMIKKIDEEMLKATTIIKNRERKMWILNDIETKINQYRRYIESKEGNIPENESNALRNLCNEMEDWLNDAQDLGLESLEEAYKAHLIAIDSAAPTLKTYLDKKAEEAKNEKEKAEKMRAEHIGTGETARKRPEPKTNKEKMEAAEKAKEKGTKAFKDTDWIGAIRMYSSALGHVEAMFDMGPEEIDKCNQMKLSLYLNLALCYLKVDKLTKALDNAESALKIDGKNVKGLFRKGMALNGLKKYEEALVAFKQSEEIEHSAATVSWIKNTEAKIQADKEKEKRLAQKMFGF</sequence>
<evidence type="ECO:0000256" key="4">
    <source>
        <dbReference type="PROSITE-ProRule" id="PRU00339"/>
    </source>
</evidence>